<dbReference type="RefSeq" id="WP_076456607.1">
    <property type="nucleotide sequence ID" value="NZ_FTOB01000006.1"/>
</dbReference>
<evidence type="ECO:0000313" key="2">
    <source>
        <dbReference type="EMBL" id="SIS99033.1"/>
    </source>
</evidence>
<reference evidence="2 3" key="1">
    <citation type="submission" date="2017-01" db="EMBL/GenBank/DDBJ databases">
        <authorList>
            <person name="Varghese N."/>
            <person name="Submissions S."/>
        </authorList>
    </citation>
    <scope>NUCLEOTIDE SEQUENCE [LARGE SCALE GENOMIC DNA]</scope>
    <source>
        <strain evidence="2 3">DSM 2061</strain>
    </source>
</reference>
<protein>
    <recommendedName>
        <fullName evidence="4">Lipoprotein</fullName>
    </recommendedName>
</protein>
<proteinExistence type="predicted"/>
<accession>A0ABY1L000</accession>
<sequence>MQIGRHNTISYFHPIKPNNPLQKMKNLYYKRIVLVITLLSLCIAAGCDSHPINDLAEDLAEDFEEVDTEEEKEAEEEEEEEEAKEIIGVMTAKVNEKKFTTPELLELAGAGVSINKGYYLLQISGFDVELGLKKAQHIVLSVFGKDFNSLEPGTEWNTVVEDVLAGGALAAYSENIATDDDDNTSSTLDTLEKVYIKITSIDHEKQLLSGEFSFSGKNEETGKTYVVTDGTFKDFEYKITEN</sequence>
<name>A0ABY1L000_9FLAO</name>
<evidence type="ECO:0008006" key="4">
    <source>
        <dbReference type="Google" id="ProtNLM"/>
    </source>
</evidence>
<dbReference type="EMBL" id="FTOB01000006">
    <property type="protein sequence ID" value="SIS99033.1"/>
    <property type="molecule type" value="Genomic_DNA"/>
</dbReference>
<feature type="coiled-coil region" evidence="1">
    <location>
        <begin position="52"/>
        <end position="86"/>
    </location>
</feature>
<evidence type="ECO:0000313" key="3">
    <source>
        <dbReference type="Proteomes" id="UP000185728"/>
    </source>
</evidence>
<organism evidence="2 3">
    <name type="scientific">Zobellia uliginosa</name>
    <dbReference type="NCBI Taxonomy" id="143224"/>
    <lineage>
        <taxon>Bacteria</taxon>
        <taxon>Pseudomonadati</taxon>
        <taxon>Bacteroidota</taxon>
        <taxon>Flavobacteriia</taxon>
        <taxon>Flavobacteriales</taxon>
        <taxon>Flavobacteriaceae</taxon>
        <taxon>Zobellia</taxon>
    </lineage>
</organism>
<evidence type="ECO:0000256" key="1">
    <source>
        <dbReference type="SAM" id="Coils"/>
    </source>
</evidence>
<keyword evidence="3" id="KW-1185">Reference proteome</keyword>
<dbReference type="Proteomes" id="UP000185728">
    <property type="component" value="Unassembled WGS sequence"/>
</dbReference>
<comment type="caution">
    <text evidence="2">The sequence shown here is derived from an EMBL/GenBank/DDBJ whole genome shotgun (WGS) entry which is preliminary data.</text>
</comment>
<gene>
    <name evidence="2" type="ORF">SAMN05421766_106133</name>
</gene>
<keyword evidence="1" id="KW-0175">Coiled coil</keyword>